<proteinExistence type="predicted"/>
<dbReference type="Proteomes" id="UP000789920">
    <property type="component" value="Unassembled WGS sequence"/>
</dbReference>
<reference evidence="1" key="1">
    <citation type="submission" date="2021-06" db="EMBL/GenBank/DDBJ databases">
        <authorList>
            <person name="Kallberg Y."/>
            <person name="Tangrot J."/>
            <person name="Rosling A."/>
        </authorList>
    </citation>
    <scope>NUCLEOTIDE SEQUENCE</scope>
    <source>
        <strain evidence="1">MA461A</strain>
    </source>
</reference>
<comment type="caution">
    <text evidence="1">The sequence shown here is derived from an EMBL/GenBank/DDBJ whole genome shotgun (WGS) entry which is preliminary data.</text>
</comment>
<keyword evidence="2" id="KW-1185">Reference proteome</keyword>
<protein>
    <submittedName>
        <fullName evidence="1">27853_t:CDS:1</fullName>
    </submittedName>
</protein>
<feature type="non-terminal residue" evidence="1">
    <location>
        <position position="47"/>
    </location>
</feature>
<organism evidence="1 2">
    <name type="scientific">Racocetra persica</name>
    <dbReference type="NCBI Taxonomy" id="160502"/>
    <lineage>
        <taxon>Eukaryota</taxon>
        <taxon>Fungi</taxon>
        <taxon>Fungi incertae sedis</taxon>
        <taxon>Mucoromycota</taxon>
        <taxon>Glomeromycotina</taxon>
        <taxon>Glomeromycetes</taxon>
        <taxon>Diversisporales</taxon>
        <taxon>Gigasporaceae</taxon>
        <taxon>Racocetra</taxon>
    </lineage>
</organism>
<gene>
    <name evidence="1" type="ORF">RPERSI_LOCUS22745</name>
</gene>
<dbReference type="EMBL" id="CAJVQC010069475">
    <property type="protein sequence ID" value="CAG8808938.1"/>
    <property type="molecule type" value="Genomic_DNA"/>
</dbReference>
<evidence type="ECO:0000313" key="2">
    <source>
        <dbReference type="Proteomes" id="UP000789920"/>
    </source>
</evidence>
<evidence type="ECO:0000313" key="1">
    <source>
        <dbReference type="EMBL" id="CAG8808938.1"/>
    </source>
</evidence>
<sequence>MSRATVLFIILANLMITVIATTIVINVGEDNKNQFVPNTVNATKDDV</sequence>
<name>A0ACA9RU00_9GLOM</name>
<accession>A0ACA9RU00</accession>